<evidence type="ECO:0000313" key="1">
    <source>
        <dbReference type="EMBL" id="JAD72090.1"/>
    </source>
</evidence>
<sequence length="32" mass="3414">MHGVSLTPTVPIDLASMTQAPYPLFPPIHANP</sequence>
<reference evidence="1" key="1">
    <citation type="submission" date="2014-09" db="EMBL/GenBank/DDBJ databases">
        <authorList>
            <person name="Magalhaes I.L.F."/>
            <person name="Oliveira U."/>
            <person name="Santos F.R."/>
            <person name="Vidigal T.H.D.A."/>
            <person name="Brescovit A.D."/>
            <person name="Santos A.J."/>
        </authorList>
    </citation>
    <scope>NUCLEOTIDE SEQUENCE</scope>
    <source>
        <tissue evidence="1">Shoot tissue taken approximately 20 cm above the soil surface</tissue>
    </source>
</reference>
<name>A0A0A9CFF9_ARUDO</name>
<organism evidence="1">
    <name type="scientific">Arundo donax</name>
    <name type="common">Giant reed</name>
    <name type="synonym">Donax arundinaceus</name>
    <dbReference type="NCBI Taxonomy" id="35708"/>
    <lineage>
        <taxon>Eukaryota</taxon>
        <taxon>Viridiplantae</taxon>
        <taxon>Streptophyta</taxon>
        <taxon>Embryophyta</taxon>
        <taxon>Tracheophyta</taxon>
        <taxon>Spermatophyta</taxon>
        <taxon>Magnoliopsida</taxon>
        <taxon>Liliopsida</taxon>
        <taxon>Poales</taxon>
        <taxon>Poaceae</taxon>
        <taxon>PACMAD clade</taxon>
        <taxon>Arundinoideae</taxon>
        <taxon>Arundineae</taxon>
        <taxon>Arundo</taxon>
    </lineage>
</organism>
<proteinExistence type="predicted"/>
<dbReference type="AlphaFoldDB" id="A0A0A9CFF9"/>
<reference evidence="1" key="2">
    <citation type="journal article" date="2015" name="Data Brief">
        <title>Shoot transcriptome of the giant reed, Arundo donax.</title>
        <authorList>
            <person name="Barrero R.A."/>
            <person name="Guerrero F.D."/>
            <person name="Moolhuijzen P."/>
            <person name="Goolsby J.A."/>
            <person name="Tidwell J."/>
            <person name="Bellgard S.E."/>
            <person name="Bellgard M.I."/>
        </authorList>
    </citation>
    <scope>NUCLEOTIDE SEQUENCE</scope>
    <source>
        <tissue evidence="1">Shoot tissue taken approximately 20 cm above the soil surface</tissue>
    </source>
</reference>
<accession>A0A0A9CFF9</accession>
<protein>
    <submittedName>
        <fullName evidence="1">Uncharacterized protein</fullName>
    </submittedName>
</protein>
<dbReference type="EMBL" id="GBRH01225805">
    <property type="protein sequence ID" value="JAD72090.1"/>
    <property type="molecule type" value="Transcribed_RNA"/>
</dbReference>